<reference evidence="2 3" key="1">
    <citation type="submission" date="2023-02" db="EMBL/GenBank/DDBJ databases">
        <title>LHISI_Scaffold_Assembly.</title>
        <authorList>
            <person name="Stuart O.P."/>
            <person name="Cleave R."/>
            <person name="Magrath M.J.L."/>
            <person name="Mikheyev A.S."/>
        </authorList>
    </citation>
    <scope>NUCLEOTIDE SEQUENCE [LARGE SCALE GENOMIC DNA]</scope>
    <source>
        <strain evidence="2">Daus_M_001</strain>
        <tissue evidence="2">Leg muscle</tissue>
    </source>
</reference>
<sequence length="739" mass="81768">MQNIRTWLFAMQSLAQIKLHEHALVTTRAQRKECTSVQCLVLAQPVKITTNYSPLCNQKVSVEQRWNTGGGGGGNGGSPRKSVYQGHRLARVPYARIRERTSQESNPIYVGGRRAASQLHHRGPKIKLPIRIKLGIPSIVNLIQTSLKFYSLYREQPLVVDVSLTAGATVAKRLDCSPPTKTNRVQSPAGSLWIFTSGNRAGRCRWSADFLVDLPLPPPLYSGAAPCSPHFTLIGSEDPDVKSRLNLFTHSLVDSNIIRDETRDTCNSTETHKHTCLTRDSNSENFSEYEVERSRWLRRTSLRVLTLNCRSYQHDYRKIRGKDLSHTRQLDGVTDSSMSERRAIRQLAPGNLFAGRQPGQYEIVRDTRGIRRDTRPQDLPPYNQRTSTPARRRNRHPLFRLCVVGLLRGRARGVTCRAIVSAVRSRSADDKLPAAKSPACGSSAGAATWCTVERARWSTSVGALSRTLPYVHFSVYAQGPELACSASTLKLFTIKHDSVEGDFGRMLVYGLPSEIGSNIKTDFNQDDISKIMNIVDTRSRHHSCKLGVWRLQACVHATRSTVMYCESVSAGEKGNTVTPVVSRALGADSLWCDTGLLDSLATRNVARNAVMETPNGAGPCPNYYAPFKCNCGIVSIINILLIFQTLVLRSWGHGLLAFHQGDLGSIPCRVTGFSHVGIVPDDAVGRRIFSVISRLPHPFIPGAAPYSPQSPLSTLKTTLLRAAQIYSLTLTFITQSETQ</sequence>
<comment type="caution">
    <text evidence="2">The sequence shown here is derived from an EMBL/GenBank/DDBJ whole genome shotgun (WGS) entry which is preliminary data.</text>
</comment>
<dbReference type="EMBL" id="JARBHB010000010">
    <property type="protein sequence ID" value="KAJ8874387.1"/>
    <property type="molecule type" value="Genomic_DNA"/>
</dbReference>
<evidence type="ECO:0000256" key="1">
    <source>
        <dbReference type="SAM" id="MobiDB-lite"/>
    </source>
</evidence>
<gene>
    <name evidence="2" type="ORF">PR048_025236</name>
</gene>
<feature type="non-terminal residue" evidence="2">
    <location>
        <position position="739"/>
    </location>
</feature>
<keyword evidence="3" id="KW-1185">Reference proteome</keyword>
<accession>A0ABQ9GQU7</accession>
<protein>
    <submittedName>
        <fullName evidence="2">Uncharacterized protein</fullName>
    </submittedName>
</protein>
<feature type="region of interest" description="Disordered" evidence="1">
    <location>
        <begin position="371"/>
        <end position="391"/>
    </location>
</feature>
<organism evidence="2 3">
    <name type="scientific">Dryococelus australis</name>
    <dbReference type="NCBI Taxonomy" id="614101"/>
    <lineage>
        <taxon>Eukaryota</taxon>
        <taxon>Metazoa</taxon>
        <taxon>Ecdysozoa</taxon>
        <taxon>Arthropoda</taxon>
        <taxon>Hexapoda</taxon>
        <taxon>Insecta</taxon>
        <taxon>Pterygota</taxon>
        <taxon>Neoptera</taxon>
        <taxon>Polyneoptera</taxon>
        <taxon>Phasmatodea</taxon>
        <taxon>Verophasmatodea</taxon>
        <taxon>Anareolatae</taxon>
        <taxon>Phasmatidae</taxon>
        <taxon>Eurycanthinae</taxon>
        <taxon>Dryococelus</taxon>
    </lineage>
</organism>
<evidence type="ECO:0000313" key="2">
    <source>
        <dbReference type="EMBL" id="KAJ8874387.1"/>
    </source>
</evidence>
<dbReference type="Proteomes" id="UP001159363">
    <property type="component" value="Chromosome 9"/>
</dbReference>
<evidence type="ECO:0000313" key="3">
    <source>
        <dbReference type="Proteomes" id="UP001159363"/>
    </source>
</evidence>
<name>A0ABQ9GQU7_9NEOP</name>
<proteinExistence type="predicted"/>